<gene>
    <name evidence="2" type="ORF">TMSB3V08_LOCUS5571</name>
</gene>
<accession>A0A7R9E7A8</accession>
<evidence type="ECO:0000313" key="2">
    <source>
        <dbReference type="EMBL" id="CAD7428778.1"/>
    </source>
</evidence>
<evidence type="ECO:0000256" key="1">
    <source>
        <dbReference type="SAM" id="MobiDB-lite"/>
    </source>
</evidence>
<feature type="region of interest" description="Disordered" evidence="1">
    <location>
        <begin position="59"/>
        <end position="79"/>
    </location>
</feature>
<name>A0A7R9E7A8_9NEOP</name>
<organism evidence="2">
    <name type="scientific">Timema monikensis</name>
    <dbReference type="NCBI Taxonomy" id="170555"/>
    <lineage>
        <taxon>Eukaryota</taxon>
        <taxon>Metazoa</taxon>
        <taxon>Ecdysozoa</taxon>
        <taxon>Arthropoda</taxon>
        <taxon>Hexapoda</taxon>
        <taxon>Insecta</taxon>
        <taxon>Pterygota</taxon>
        <taxon>Neoptera</taxon>
        <taxon>Polyneoptera</taxon>
        <taxon>Phasmatodea</taxon>
        <taxon>Timematodea</taxon>
        <taxon>Timematoidea</taxon>
        <taxon>Timematidae</taxon>
        <taxon>Timema</taxon>
    </lineage>
</organism>
<dbReference type="AlphaFoldDB" id="A0A7R9E7A8"/>
<proteinExistence type="predicted"/>
<feature type="compositionally biased region" description="Polar residues" evidence="1">
    <location>
        <begin position="63"/>
        <end position="75"/>
    </location>
</feature>
<sequence>MVLDTRRVKIAQLQADSKALGSIPHVQMGRERLNEKAPINTTRRRRGVQLKLRGAAVARRCTQRAQSRSDSTGVNTREGVNPCPRRACRECPAVCGQNLTSVEGQETLPTRGYYNQERNWVSGIWRDHLTGDGRALTRVELPATTEQ</sequence>
<dbReference type="EMBL" id="OB793856">
    <property type="protein sequence ID" value="CAD7428778.1"/>
    <property type="molecule type" value="Genomic_DNA"/>
</dbReference>
<protein>
    <submittedName>
        <fullName evidence="2">Uncharacterized protein</fullName>
    </submittedName>
</protein>
<reference evidence="2" key="1">
    <citation type="submission" date="2020-11" db="EMBL/GenBank/DDBJ databases">
        <authorList>
            <person name="Tran Van P."/>
        </authorList>
    </citation>
    <scope>NUCLEOTIDE SEQUENCE</scope>
</reference>